<dbReference type="SUPFAM" id="SSF141086">
    <property type="entry name" value="Agglutinin HPA-like"/>
    <property type="match status" value="1"/>
</dbReference>
<reference evidence="2 3" key="1">
    <citation type="journal article" date="2018" name="Nat. Ecol. Evol.">
        <title>Pezizomycetes genomes reveal the molecular basis of ectomycorrhizal truffle lifestyle.</title>
        <authorList>
            <person name="Murat C."/>
            <person name="Payen T."/>
            <person name="Noel B."/>
            <person name="Kuo A."/>
            <person name="Morin E."/>
            <person name="Chen J."/>
            <person name="Kohler A."/>
            <person name="Krizsan K."/>
            <person name="Balestrini R."/>
            <person name="Da Silva C."/>
            <person name="Montanini B."/>
            <person name="Hainaut M."/>
            <person name="Levati E."/>
            <person name="Barry K.W."/>
            <person name="Belfiori B."/>
            <person name="Cichocki N."/>
            <person name="Clum A."/>
            <person name="Dockter R.B."/>
            <person name="Fauchery L."/>
            <person name="Guy J."/>
            <person name="Iotti M."/>
            <person name="Le Tacon F."/>
            <person name="Lindquist E.A."/>
            <person name="Lipzen A."/>
            <person name="Malagnac F."/>
            <person name="Mello A."/>
            <person name="Molinier V."/>
            <person name="Miyauchi S."/>
            <person name="Poulain J."/>
            <person name="Riccioni C."/>
            <person name="Rubini A."/>
            <person name="Sitrit Y."/>
            <person name="Splivallo R."/>
            <person name="Traeger S."/>
            <person name="Wang M."/>
            <person name="Zifcakova L."/>
            <person name="Wipf D."/>
            <person name="Zambonelli A."/>
            <person name="Paolocci F."/>
            <person name="Nowrousian M."/>
            <person name="Ottonello S."/>
            <person name="Baldrian P."/>
            <person name="Spatafora J.W."/>
            <person name="Henrissat B."/>
            <person name="Nagy L.G."/>
            <person name="Aury J.M."/>
            <person name="Wincker P."/>
            <person name="Grigoriev I.V."/>
            <person name="Bonfante P."/>
            <person name="Martin F.M."/>
        </authorList>
    </citation>
    <scope>NUCLEOTIDE SEQUENCE [LARGE SCALE GENOMIC DNA]</scope>
    <source>
        <strain evidence="2 3">ATCC MYA-4762</strain>
    </source>
</reference>
<evidence type="ECO:0000313" key="2">
    <source>
        <dbReference type="EMBL" id="RPB27317.1"/>
    </source>
</evidence>
<dbReference type="Gene3D" id="2.60.40.2080">
    <property type="match status" value="1"/>
</dbReference>
<dbReference type="InParanoid" id="A0A3N4LWT1"/>
<dbReference type="OrthoDB" id="291007at2759"/>
<dbReference type="Proteomes" id="UP000267821">
    <property type="component" value="Unassembled WGS sequence"/>
</dbReference>
<accession>A0A3N4LWT1</accession>
<dbReference type="GO" id="GO:0030246">
    <property type="term" value="F:carbohydrate binding"/>
    <property type="evidence" value="ECO:0007669"/>
    <property type="project" value="InterPro"/>
</dbReference>
<keyword evidence="3" id="KW-1185">Reference proteome</keyword>
<dbReference type="AlphaFoldDB" id="A0A3N4LWT1"/>
<sequence>MSTGQELSLSLKIDSGSWNTAEVRDYRDPVVHTEGRVKFSNKFTSLPTVIVSLLSADVSNEYNFRVNVYATDVNLEGFTVHVNSWADTKIYSCGVSWLAIGH</sequence>
<organism evidence="2 3">
    <name type="scientific">Terfezia boudieri ATCC MYA-4762</name>
    <dbReference type="NCBI Taxonomy" id="1051890"/>
    <lineage>
        <taxon>Eukaryota</taxon>
        <taxon>Fungi</taxon>
        <taxon>Dikarya</taxon>
        <taxon>Ascomycota</taxon>
        <taxon>Pezizomycotina</taxon>
        <taxon>Pezizomycetes</taxon>
        <taxon>Pezizales</taxon>
        <taxon>Pezizaceae</taxon>
        <taxon>Terfezia</taxon>
    </lineage>
</organism>
<evidence type="ECO:0000313" key="3">
    <source>
        <dbReference type="Proteomes" id="UP000267821"/>
    </source>
</evidence>
<name>A0A3N4LWT1_9PEZI</name>
<dbReference type="EMBL" id="ML121531">
    <property type="protein sequence ID" value="RPB27317.1"/>
    <property type="molecule type" value="Genomic_DNA"/>
</dbReference>
<protein>
    <recommendedName>
        <fullName evidence="1">H-type lectin domain-containing protein</fullName>
    </recommendedName>
</protein>
<dbReference type="GO" id="GO:0007155">
    <property type="term" value="P:cell adhesion"/>
    <property type="evidence" value="ECO:0007669"/>
    <property type="project" value="InterPro"/>
</dbReference>
<evidence type="ECO:0000259" key="1">
    <source>
        <dbReference type="Pfam" id="PF09458"/>
    </source>
</evidence>
<feature type="domain" description="H-type lectin" evidence="1">
    <location>
        <begin position="36"/>
        <end position="100"/>
    </location>
</feature>
<dbReference type="Pfam" id="PF09458">
    <property type="entry name" value="H_lectin"/>
    <property type="match status" value="1"/>
</dbReference>
<dbReference type="InterPro" id="IPR019019">
    <property type="entry name" value="H-type_lectin_domain"/>
</dbReference>
<gene>
    <name evidence="2" type="ORF">L211DRAFT_834172</name>
</gene>
<proteinExistence type="predicted"/>
<dbReference type="InterPro" id="IPR037221">
    <property type="entry name" value="H-type_lectin_dom_sf"/>
</dbReference>